<feature type="transmembrane region" description="Helical" evidence="1">
    <location>
        <begin position="111"/>
        <end position="140"/>
    </location>
</feature>
<dbReference type="AlphaFoldDB" id="A0AAV7JJ81"/>
<keyword evidence="1" id="KW-1133">Transmembrane helix</keyword>
<sequence>MGVMISLSGSYDADYANKYQMRDNTTITISNLNNCVDYLELTVLTDNNMDLEMFADPFSCHASFENPCTIVDFNSGPIKISSAISSTIITKFAIMCNTNFQETIQFYTNAFSLLCLILGFIFLANGIVLTVLHNIIVCFIRTFGTPRKEEESLTGRKRANLSPCYSKHEYQSLQ</sequence>
<proteinExistence type="predicted"/>
<protein>
    <submittedName>
        <fullName evidence="2">Uncharacterized protein</fullName>
    </submittedName>
</protein>
<evidence type="ECO:0000313" key="3">
    <source>
        <dbReference type="Proteomes" id="UP001165289"/>
    </source>
</evidence>
<reference evidence="2 3" key="1">
    <citation type="journal article" date="2023" name="BMC Biol.">
        <title>The compact genome of the sponge Oopsacas minuta (Hexactinellida) is lacking key metazoan core genes.</title>
        <authorList>
            <person name="Santini S."/>
            <person name="Schenkelaars Q."/>
            <person name="Jourda C."/>
            <person name="Duchesne M."/>
            <person name="Belahbib H."/>
            <person name="Rocher C."/>
            <person name="Selva M."/>
            <person name="Riesgo A."/>
            <person name="Vervoort M."/>
            <person name="Leys S.P."/>
            <person name="Kodjabachian L."/>
            <person name="Le Bivic A."/>
            <person name="Borchiellini C."/>
            <person name="Claverie J.M."/>
            <person name="Renard E."/>
        </authorList>
    </citation>
    <scope>NUCLEOTIDE SEQUENCE [LARGE SCALE GENOMIC DNA]</scope>
    <source>
        <strain evidence="2">SPO-2</strain>
    </source>
</reference>
<dbReference type="EMBL" id="JAKMXF010000324">
    <property type="protein sequence ID" value="KAI6648914.1"/>
    <property type="molecule type" value="Genomic_DNA"/>
</dbReference>
<accession>A0AAV7JJ81</accession>
<keyword evidence="1" id="KW-0812">Transmembrane</keyword>
<gene>
    <name evidence="2" type="ORF">LOD99_6987</name>
</gene>
<organism evidence="2 3">
    <name type="scientific">Oopsacas minuta</name>
    <dbReference type="NCBI Taxonomy" id="111878"/>
    <lineage>
        <taxon>Eukaryota</taxon>
        <taxon>Metazoa</taxon>
        <taxon>Porifera</taxon>
        <taxon>Hexactinellida</taxon>
        <taxon>Hexasterophora</taxon>
        <taxon>Lyssacinosida</taxon>
        <taxon>Leucopsacidae</taxon>
        <taxon>Oopsacas</taxon>
    </lineage>
</organism>
<keyword evidence="3" id="KW-1185">Reference proteome</keyword>
<comment type="caution">
    <text evidence="2">The sequence shown here is derived from an EMBL/GenBank/DDBJ whole genome shotgun (WGS) entry which is preliminary data.</text>
</comment>
<dbReference type="Proteomes" id="UP001165289">
    <property type="component" value="Unassembled WGS sequence"/>
</dbReference>
<evidence type="ECO:0000256" key="1">
    <source>
        <dbReference type="SAM" id="Phobius"/>
    </source>
</evidence>
<evidence type="ECO:0000313" key="2">
    <source>
        <dbReference type="EMBL" id="KAI6648914.1"/>
    </source>
</evidence>
<keyword evidence="1" id="KW-0472">Membrane</keyword>
<name>A0AAV7JJ81_9METZ</name>